<organism evidence="4 5">
    <name type="scientific">Euzebya pacifica</name>
    <dbReference type="NCBI Taxonomy" id="1608957"/>
    <lineage>
        <taxon>Bacteria</taxon>
        <taxon>Bacillati</taxon>
        <taxon>Actinomycetota</taxon>
        <taxon>Nitriliruptoria</taxon>
        <taxon>Euzebyales</taxon>
    </lineage>
</organism>
<dbReference type="Gene3D" id="1.10.10.10">
    <property type="entry name" value="Winged helix-like DNA-binding domain superfamily/Winged helix DNA-binding domain"/>
    <property type="match status" value="1"/>
</dbReference>
<accession>A0A346XRD4</accession>
<dbReference type="InterPro" id="IPR036388">
    <property type="entry name" value="WH-like_DNA-bd_sf"/>
</dbReference>
<dbReference type="GO" id="GO:0005737">
    <property type="term" value="C:cytoplasm"/>
    <property type="evidence" value="ECO:0007669"/>
    <property type="project" value="TreeGrafter"/>
</dbReference>
<dbReference type="KEGG" id="euz:DVS28_a0073"/>
<name>A0A346XRD4_9ACTN</name>
<dbReference type="GO" id="GO:0006355">
    <property type="term" value="P:regulation of DNA-templated transcription"/>
    <property type="evidence" value="ECO:0007669"/>
    <property type="project" value="InterPro"/>
</dbReference>
<evidence type="ECO:0000313" key="4">
    <source>
        <dbReference type="EMBL" id="AXV04781.1"/>
    </source>
</evidence>
<dbReference type="GO" id="GO:0004016">
    <property type="term" value="F:adenylate cyclase activity"/>
    <property type="evidence" value="ECO:0007669"/>
    <property type="project" value="TreeGrafter"/>
</dbReference>
<dbReference type="SMART" id="SM00028">
    <property type="entry name" value="TPR"/>
    <property type="match status" value="4"/>
</dbReference>
<dbReference type="PANTHER" id="PTHR16305:SF35">
    <property type="entry name" value="TRANSCRIPTIONAL ACTIVATOR DOMAIN"/>
    <property type="match status" value="1"/>
</dbReference>
<dbReference type="Pfam" id="PF00196">
    <property type="entry name" value="GerE"/>
    <property type="match status" value="1"/>
</dbReference>
<evidence type="ECO:0000313" key="5">
    <source>
        <dbReference type="Proteomes" id="UP000264006"/>
    </source>
</evidence>
<feature type="domain" description="HTH luxR-type" evidence="3">
    <location>
        <begin position="860"/>
        <end position="925"/>
    </location>
</feature>
<keyword evidence="2" id="KW-0067">ATP-binding</keyword>
<evidence type="ECO:0000259" key="3">
    <source>
        <dbReference type="PROSITE" id="PS50043"/>
    </source>
</evidence>
<dbReference type="InterPro" id="IPR016032">
    <property type="entry name" value="Sig_transdc_resp-reg_C-effctor"/>
</dbReference>
<dbReference type="RefSeq" id="WP_114589679.1">
    <property type="nucleotide sequence ID" value="NZ_CP031165.1"/>
</dbReference>
<dbReference type="InterPro" id="IPR000792">
    <property type="entry name" value="Tscrpt_reg_LuxR_C"/>
</dbReference>
<sequence>MDSDALRRLWGRAEEVDALHDLLHDDVDHPSGMVLHGDGGIGRTALWWAAVDMAEAAGHRVLRVRASVADELLAFAGLADLLDGVDEEVLACLPAPQRRAVDSVTLRTDPSIDVEPRTVGTALSTLLRMLCAGGPVLVAVDDEPWLDRPTADALSFALRRIDHHAVRVLLTAPATAPPGRVRQTLVDAFGTRLHERTIGPLDADSMRRILAELDRPSLPRTLVERLVAAAGGHPLLALELARGVRMLDRLPRADEPLPLPARLRDLVAARVEGLEESDRALLRLIAFASRPTVDLVLAQAGGAATLDAWEAAGLTTVDRGVVKLANQMLAVAVREGATGPQRRATHAALATLVPEVEQQARHMALADSRPDGAVADALERAATATAARGSPSAAAELAALAVARTPETDHDDRARRRLDFAALCFRLGDTDEAVGLARSVLGSPTTDDMHARALLLLGEVEFENGISEIAVAHCLSGLQLVTDDVGLQARLHAQVAAVATHDMTLALGHADRAMTLLAGMDEPDPATACMALQGRIAATLALGGGLVMEDVERAILLEGKAPAPRVADRPSAALGAWLAWTDDVDGAKEALEATLQTARDEGDESSVPYALSHLPLTLLRLGELAEARAVAEQVLEAAEATAQDYQRCQALWMLAIIDAHLGDLDGATREAEECRVVAGAGEDPWVVRQALSTMGFVELSRGRPDAAVGHLRAAVELEERIGLRNPVLRRGAQLLADALVEVGDLTAAAVLIDDLAEAADVLDTAPTQAVCRRLRAQLAAADGRLEDALDHLEEARRYHARRPFPFDEARTMLVLGQVQRRRRQRGQAAAALQHARDGFAAIGAQGWVARVDAEMVSSAGRSRTGALTAAERRVADALLAGATVKEAARRLHMSPKTVEVHITRIYRKLGIRSRAQLGAALGAADTPSQ</sequence>
<dbReference type="Gene3D" id="1.25.40.10">
    <property type="entry name" value="Tetratricopeptide repeat domain"/>
    <property type="match status" value="2"/>
</dbReference>
<dbReference type="OrthoDB" id="3796539at2"/>
<evidence type="ECO:0000256" key="2">
    <source>
        <dbReference type="ARBA" id="ARBA00022840"/>
    </source>
</evidence>
<protein>
    <submittedName>
        <fullName evidence="4">Putative transcriptional regulator</fullName>
    </submittedName>
</protein>
<dbReference type="GO" id="GO:0003677">
    <property type="term" value="F:DNA binding"/>
    <property type="evidence" value="ECO:0007669"/>
    <property type="project" value="InterPro"/>
</dbReference>
<dbReference type="Proteomes" id="UP000264006">
    <property type="component" value="Chromosome"/>
</dbReference>
<dbReference type="SMART" id="SM00421">
    <property type="entry name" value="HTH_LUXR"/>
    <property type="match status" value="1"/>
</dbReference>
<dbReference type="PROSITE" id="PS50043">
    <property type="entry name" value="HTH_LUXR_2"/>
    <property type="match status" value="1"/>
</dbReference>
<dbReference type="SUPFAM" id="SSF46894">
    <property type="entry name" value="C-terminal effector domain of the bipartite response regulators"/>
    <property type="match status" value="1"/>
</dbReference>
<dbReference type="InterPro" id="IPR019734">
    <property type="entry name" value="TPR_rpt"/>
</dbReference>
<gene>
    <name evidence="4" type="ORF">DVS28_a0073</name>
</gene>
<dbReference type="EMBL" id="CP031165">
    <property type="protein sequence ID" value="AXV04781.1"/>
    <property type="molecule type" value="Genomic_DNA"/>
</dbReference>
<dbReference type="PRINTS" id="PR00038">
    <property type="entry name" value="HTHLUXR"/>
</dbReference>
<dbReference type="SUPFAM" id="SSF52540">
    <property type="entry name" value="P-loop containing nucleoside triphosphate hydrolases"/>
    <property type="match status" value="1"/>
</dbReference>
<dbReference type="CDD" id="cd06170">
    <property type="entry name" value="LuxR_C_like"/>
    <property type="match status" value="1"/>
</dbReference>
<keyword evidence="1" id="KW-0547">Nucleotide-binding</keyword>
<dbReference type="SUPFAM" id="SSF48452">
    <property type="entry name" value="TPR-like"/>
    <property type="match status" value="3"/>
</dbReference>
<dbReference type="PANTHER" id="PTHR16305">
    <property type="entry name" value="TESTICULAR SOLUBLE ADENYLYL CYCLASE"/>
    <property type="match status" value="1"/>
</dbReference>
<dbReference type="InterPro" id="IPR027417">
    <property type="entry name" value="P-loop_NTPase"/>
</dbReference>
<proteinExistence type="predicted"/>
<dbReference type="InterPro" id="IPR011990">
    <property type="entry name" value="TPR-like_helical_dom_sf"/>
</dbReference>
<keyword evidence="5" id="KW-1185">Reference proteome</keyword>
<evidence type="ECO:0000256" key="1">
    <source>
        <dbReference type="ARBA" id="ARBA00022741"/>
    </source>
</evidence>
<dbReference type="AlphaFoldDB" id="A0A346XRD4"/>
<dbReference type="GO" id="GO:0005524">
    <property type="term" value="F:ATP binding"/>
    <property type="evidence" value="ECO:0007669"/>
    <property type="project" value="UniProtKB-KW"/>
</dbReference>
<reference evidence="4 5" key="1">
    <citation type="submission" date="2018-09" db="EMBL/GenBank/DDBJ databases">
        <title>Complete genome sequence of Euzebya sp. DY32-46 isolated from seawater of Pacific Ocean.</title>
        <authorList>
            <person name="Xu L."/>
            <person name="Wu Y.-H."/>
            <person name="Xu X.-W."/>
        </authorList>
    </citation>
    <scope>NUCLEOTIDE SEQUENCE [LARGE SCALE GENOMIC DNA]</scope>
    <source>
        <strain evidence="4 5">DY32-46</strain>
    </source>
</reference>